<keyword evidence="2" id="KW-1185">Reference proteome</keyword>
<dbReference type="EMBL" id="CM026432">
    <property type="protein sequence ID" value="KAG0556802.1"/>
    <property type="molecule type" value="Genomic_DNA"/>
</dbReference>
<proteinExistence type="predicted"/>
<dbReference type="Proteomes" id="UP000822688">
    <property type="component" value="Chromosome 11"/>
</dbReference>
<comment type="caution">
    <text evidence="1">The sequence shown here is derived from an EMBL/GenBank/DDBJ whole genome shotgun (WGS) entry which is preliminary data.</text>
</comment>
<evidence type="ECO:0000313" key="2">
    <source>
        <dbReference type="Proteomes" id="UP000822688"/>
    </source>
</evidence>
<reference evidence="1 2" key="1">
    <citation type="submission" date="2020-06" db="EMBL/GenBank/DDBJ databases">
        <title>WGS assembly of Ceratodon purpureus strain R40.</title>
        <authorList>
            <person name="Carey S.B."/>
            <person name="Jenkins J."/>
            <person name="Shu S."/>
            <person name="Lovell J.T."/>
            <person name="Sreedasyam A."/>
            <person name="Maumus F."/>
            <person name="Tiley G.P."/>
            <person name="Fernandez-Pozo N."/>
            <person name="Barry K."/>
            <person name="Chen C."/>
            <person name="Wang M."/>
            <person name="Lipzen A."/>
            <person name="Daum C."/>
            <person name="Saski C.A."/>
            <person name="Payton A.C."/>
            <person name="Mcbreen J.C."/>
            <person name="Conrad R.E."/>
            <person name="Kollar L.M."/>
            <person name="Olsson S."/>
            <person name="Huttunen S."/>
            <person name="Landis J.B."/>
            <person name="Wickett N.J."/>
            <person name="Johnson M.G."/>
            <person name="Rensing S.A."/>
            <person name="Grimwood J."/>
            <person name="Schmutz J."/>
            <person name="Mcdaniel S.F."/>
        </authorList>
    </citation>
    <scope>NUCLEOTIDE SEQUENCE [LARGE SCALE GENOMIC DNA]</scope>
    <source>
        <strain evidence="1 2">R40</strain>
    </source>
</reference>
<dbReference type="AlphaFoldDB" id="A0A8T0GI27"/>
<organism evidence="1 2">
    <name type="scientific">Ceratodon purpureus</name>
    <name type="common">Fire moss</name>
    <name type="synonym">Dicranum purpureum</name>
    <dbReference type="NCBI Taxonomy" id="3225"/>
    <lineage>
        <taxon>Eukaryota</taxon>
        <taxon>Viridiplantae</taxon>
        <taxon>Streptophyta</taxon>
        <taxon>Embryophyta</taxon>
        <taxon>Bryophyta</taxon>
        <taxon>Bryophytina</taxon>
        <taxon>Bryopsida</taxon>
        <taxon>Dicranidae</taxon>
        <taxon>Pseudoditrichales</taxon>
        <taxon>Ditrichaceae</taxon>
        <taxon>Ceratodon</taxon>
    </lineage>
</organism>
<accession>A0A8T0GI27</accession>
<name>A0A8T0GI27_CERPU</name>
<gene>
    <name evidence="1" type="ORF">KC19_11G080200</name>
</gene>
<sequence length="111" mass="12408">MQGIPYSRFPIPNVIASLYTTLSLYRAAAAYCRLLLAQGSGDSALHSPLIPASYSSNTTPIHTQYSRPPHPKVCSQWKHIITFATSSNFQLHRYALQSTNLQSQPPDDFRE</sequence>
<evidence type="ECO:0000313" key="1">
    <source>
        <dbReference type="EMBL" id="KAG0556802.1"/>
    </source>
</evidence>
<protein>
    <submittedName>
        <fullName evidence="1">Uncharacterized protein</fullName>
    </submittedName>
</protein>